<evidence type="ECO:0000256" key="1">
    <source>
        <dbReference type="SAM" id="MobiDB-lite"/>
    </source>
</evidence>
<reference evidence="3" key="1">
    <citation type="journal article" date="2011" name="Nat. Genet.">
        <title>The Arabidopsis lyrata genome sequence and the basis of rapid genome size change.</title>
        <authorList>
            <person name="Hu T.T."/>
            <person name="Pattyn P."/>
            <person name="Bakker E.G."/>
            <person name="Cao J."/>
            <person name="Cheng J.-F."/>
            <person name="Clark R.M."/>
            <person name="Fahlgren N."/>
            <person name="Fawcett J.A."/>
            <person name="Grimwood J."/>
            <person name="Gundlach H."/>
            <person name="Haberer G."/>
            <person name="Hollister J.D."/>
            <person name="Ossowski S."/>
            <person name="Ottilar R.P."/>
            <person name="Salamov A.A."/>
            <person name="Schneeberger K."/>
            <person name="Spannagl M."/>
            <person name="Wang X."/>
            <person name="Yang L."/>
            <person name="Nasrallah M.E."/>
            <person name="Bergelson J."/>
            <person name="Carrington J.C."/>
            <person name="Gaut B.S."/>
            <person name="Schmutz J."/>
            <person name="Mayer K.F.X."/>
            <person name="Van de Peer Y."/>
            <person name="Grigoriev I.V."/>
            <person name="Nordborg M."/>
            <person name="Weigel D."/>
            <person name="Guo Y.-L."/>
        </authorList>
    </citation>
    <scope>NUCLEOTIDE SEQUENCE [LARGE SCALE GENOMIC DNA]</scope>
    <source>
        <strain evidence="3">cv. MN47</strain>
    </source>
</reference>
<proteinExistence type="predicted"/>
<evidence type="ECO:0000313" key="3">
    <source>
        <dbReference type="Proteomes" id="UP000008694"/>
    </source>
</evidence>
<name>D7LGF9_ARALL</name>
<protein>
    <submittedName>
        <fullName evidence="2">Predicted protein</fullName>
    </submittedName>
</protein>
<dbReference type="Proteomes" id="UP000008694">
    <property type="component" value="Unassembled WGS sequence"/>
</dbReference>
<gene>
    <name evidence="2" type="ORF">ARALYDRAFT_669151</name>
</gene>
<feature type="region of interest" description="Disordered" evidence="1">
    <location>
        <begin position="1"/>
        <end position="32"/>
    </location>
</feature>
<keyword evidence="3" id="KW-1185">Reference proteome</keyword>
<organism evidence="3">
    <name type="scientific">Arabidopsis lyrata subsp. lyrata</name>
    <name type="common">Lyre-leaved rock-cress</name>
    <dbReference type="NCBI Taxonomy" id="81972"/>
    <lineage>
        <taxon>Eukaryota</taxon>
        <taxon>Viridiplantae</taxon>
        <taxon>Streptophyta</taxon>
        <taxon>Embryophyta</taxon>
        <taxon>Tracheophyta</taxon>
        <taxon>Spermatophyta</taxon>
        <taxon>Magnoliopsida</taxon>
        <taxon>eudicotyledons</taxon>
        <taxon>Gunneridae</taxon>
        <taxon>Pentapetalae</taxon>
        <taxon>rosids</taxon>
        <taxon>malvids</taxon>
        <taxon>Brassicales</taxon>
        <taxon>Brassicaceae</taxon>
        <taxon>Camelineae</taxon>
        <taxon>Arabidopsis</taxon>
    </lineage>
</organism>
<dbReference type="HOGENOM" id="CLU_3089946_0_0_1"/>
<dbReference type="EMBL" id="GL348716">
    <property type="protein sequence ID" value="EFH57573.1"/>
    <property type="molecule type" value="Genomic_DNA"/>
</dbReference>
<dbReference type="AlphaFoldDB" id="D7LGF9"/>
<accession>D7LGF9</accession>
<evidence type="ECO:0000313" key="2">
    <source>
        <dbReference type="EMBL" id="EFH57573.1"/>
    </source>
</evidence>
<sequence>MAKPLKIVVKPPQPQRQREFHTSPPPERKEAHHCLPFSEKSATIETTIVRPF</sequence>
<feature type="compositionally biased region" description="Basic and acidic residues" evidence="1">
    <location>
        <begin position="16"/>
        <end position="32"/>
    </location>
</feature>
<dbReference type="Gramene" id="Al_scaffold_0004_1870">
    <property type="protein sequence ID" value="Al_scaffold_0004_1870"/>
    <property type="gene ID" value="Al_scaffold_0004_1870"/>
</dbReference>